<keyword evidence="5" id="KW-1185">Reference proteome</keyword>
<feature type="region of interest" description="Disordered" evidence="1">
    <location>
        <begin position="1"/>
        <end position="22"/>
    </location>
</feature>
<dbReference type="Gene3D" id="3.80.10.10">
    <property type="entry name" value="Ribonuclease Inhibitor"/>
    <property type="match status" value="1"/>
</dbReference>
<dbReference type="SUPFAM" id="SSF81383">
    <property type="entry name" value="F-box domain"/>
    <property type="match status" value="1"/>
</dbReference>
<evidence type="ECO:0008006" key="6">
    <source>
        <dbReference type="Google" id="ProtNLM"/>
    </source>
</evidence>
<protein>
    <recommendedName>
        <fullName evidence="6">F-box domain-containing protein</fullName>
    </recommendedName>
</protein>
<evidence type="ECO:0000259" key="2">
    <source>
        <dbReference type="Pfam" id="PF00646"/>
    </source>
</evidence>
<dbReference type="InterPro" id="IPR055411">
    <property type="entry name" value="LRR_FXL15/At3g58940/PEG3-like"/>
</dbReference>
<organism evidence="4 5">
    <name type="scientific">Urochloa decumbens</name>
    <dbReference type="NCBI Taxonomy" id="240449"/>
    <lineage>
        <taxon>Eukaryota</taxon>
        <taxon>Viridiplantae</taxon>
        <taxon>Streptophyta</taxon>
        <taxon>Embryophyta</taxon>
        <taxon>Tracheophyta</taxon>
        <taxon>Spermatophyta</taxon>
        <taxon>Magnoliopsida</taxon>
        <taxon>Liliopsida</taxon>
        <taxon>Poales</taxon>
        <taxon>Poaceae</taxon>
        <taxon>PACMAD clade</taxon>
        <taxon>Panicoideae</taxon>
        <taxon>Panicodae</taxon>
        <taxon>Paniceae</taxon>
        <taxon>Melinidinae</taxon>
        <taxon>Urochloa</taxon>
    </lineage>
</organism>
<accession>A0ABC9G7Z0</accession>
<dbReference type="CDD" id="cd22160">
    <property type="entry name" value="F-box_AtFBL13-like"/>
    <property type="match status" value="1"/>
</dbReference>
<dbReference type="InterPro" id="IPR055302">
    <property type="entry name" value="F-box_dom-containing"/>
</dbReference>
<dbReference type="InterPro" id="IPR036047">
    <property type="entry name" value="F-box-like_dom_sf"/>
</dbReference>
<dbReference type="InterPro" id="IPR053781">
    <property type="entry name" value="F-box_AtFBL13-like"/>
</dbReference>
<dbReference type="PANTHER" id="PTHR32141:SF158">
    <property type="entry name" value="EXPRESSED PROTEIN"/>
    <property type="match status" value="1"/>
</dbReference>
<feature type="domain" description="F-box/LRR-repeat protein 15/At3g58940/PEG3-like LRR" evidence="3">
    <location>
        <begin position="103"/>
        <end position="322"/>
    </location>
</feature>
<evidence type="ECO:0000313" key="4">
    <source>
        <dbReference type="EMBL" id="CAL5089852.1"/>
    </source>
</evidence>
<dbReference type="PANTHER" id="PTHR32141">
    <property type="match status" value="1"/>
</dbReference>
<dbReference type="AlphaFoldDB" id="A0ABC9G7Z0"/>
<dbReference type="InterPro" id="IPR032675">
    <property type="entry name" value="LRR_dom_sf"/>
</dbReference>
<dbReference type="Pfam" id="PF24758">
    <property type="entry name" value="LRR_At5g56370"/>
    <property type="match status" value="1"/>
</dbReference>
<feature type="domain" description="F-box" evidence="2">
    <location>
        <begin position="26"/>
        <end position="66"/>
    </location>
</feature>
<reference evidence="4" key="1">
    <citation type="submission" date="2024-10" db="EMBL/GenBank/DDBJ databases">
        <authorList>
            <person name="Ryan C."/>
        </authorList>
    </citation>
    <scope>NUCLEOTIDE SEQUENCE [LARGE SCALE GENOMIC DNA]</scope>
</reference>
<dbReference type="SUPFAM" id="SSF52047">
    <property type="entry name" value="RNI-like"/>
    <property type="match status" value="1"/>
</dbReference>
<sequence>MGVITRAQAKRTRSPPAPPAPPVDLISLLPDELLGDIITLLPTKAGARTQILSRRWRHIWRSAPLNLDARGTTITGAVVSRILSSHQGPARRLCHLSSSPGHLDAWLRCPALDNLEELLFWQGPQGPLPPPSAFLRFSPTLRFADFGWCQFPAAAAGGFHFPKLQELTLRCVSISEDALHALLAGFPALSSLMLKYNSGFRSLRVSSPSLEFVGLYSTGCMIKVKDVVVEKAPCLKGLILHSVIHHVRVSIVSAPKLEVLGSINDCSSAMQLGSSTVSQGCNVVSVVSVFRTVKDLGLASTLSQDEIITILKCFPCLEQLQIDHTSLATKMYGVMNPRIILNVLISILRD</sequence>
<dbReference type="InterPro" id="IPR001810">
    <property type="entry name" value="F-box_dom"/>
</dbReference>
<gene>
    <name evidence="4" type="ORF">URODEC1_LOCUS113566</name>
</gene>
<evidence type="ECO:0000256" key="1">
    <source>
        <dbReference type="SAM" id="MobiDB-lite"/>
    </source>
</evidence>
<dbReference type="Proteomes" id="UP001497457">
    <property type="component" value="Chromosome 8b"/>
</dbReference>
<name>A0ABC9G7Z0_9POAL</name>
<dbReference type="EMBL" id="OZ075118">
    <property type="protein sequence ID" value="CAL5089852.1"/>
    <property type="molecule type" value="Genomic_DNA"/>
</dbReference>
<evidence type="ECO:0000259" key="3">
    <source>
        <dbReference type="Pfam" id="PF24758"/>
    </source>
</evidence>
<proteinExistence type="predicted"/>
<evidence type="ECO:0000313" key="5">
    <source>
        <dbReference type="Proteomes" id="UP001497457"/>
    </source>
</evidence>
<dbReference type="Pfam" id="PF00646">
    <property type="entry name" value="F-box"/>
    <property type="match status" value="1"/>
</dbReference>